<evidence type="ECO:0000256" key="1">
    <source>
        <dbReference type="ARBA" id="ARBA00010613"/>
    </source>
</evidence>
<organism evidence="3 4">
    <name type="scientific">Virgibacillus halodenitrificans</name>
    <name type="common">Bacillus halodenitrificans</name>
    <dbReference type="NCBI Taxonomy" id="1482"/>
    <lineage>
        <taxon>Bacteria</taxon>
        <taxon>Bacillati</taxon>
        <taxon>Bacillota</taxon>
        <taxon>Bacilli</taxon>
        <taxon>Bacillales</taxon>
        <taxon>Bacillaceae</taxon>
        <taxon>Virgibacillus</taxon>
    </lineage>
</organism>
<dbReference type="Gene3D" id="3.60.110.10">
    <property type="entry name" value="Carbon-nitrogen hydrolase"/>
    <property type="match status" value="1"/>
</dbReference>
<dbReference type="RefSeq" id="WP_060681872.1">
    <property type="nucleotide sequence ID" value="NZ_CP017962.1"/>
</dbReference>
<reference evidence="3 4" key="1">
    <citation type="submission" date="2016-11" db="EMBL/GenBank/DDBJ databases">
        <title>Complete genome sequencing of Virgibacillus halodenitrificans PDB-F2.</title>
        <authorList>
            <person name="Sun Z."/>
            <person name="Zhou Y."/>
            <person name="Li H."/>
        </authorList>
    </citation>
    <scope>NUCLEOTIDE SEQUENCE [LARGE SCALE GENOMIC DNA]</scope>
    <source>
        <strain evidence="3 4">PDB-F2</strain>
    </source>
</reference>
<dbReference type="Pfam" id="PF00795">
    <property type="entry name" value="CN_hydrolase"/>
    <property type="match status" value="1"/>
</dbReference>
<protein>
    <submittedName>
        <fullName evidence="3">Carbon-nitrogen hydrolase</fullName>
    </submittedName>
</protein>
<accession>A0AAC9J2E8</accession>
<dbReference type="EMBL" id="CP017962">
    <property type="protein sequence ID" value="APC50331.1"/>
    <property type="molecule type" value="Genomic_DNA"/>
</dbReference>
<dbReference type="InterPro" id="IPR036526">
    <property type="entry name" value="C-N_Hydrolase_sf"/>
</dbReference>
<dbReference type="PROSITE" id="PS50263">
    <property type="entry name" value="CN_HYDROLASE"/>
    <property type="match status" value="1"/>
</dbReference>
<dbReference type="SUPFAM" id="SSF56317">
    <property type="entry name" value="Carbon-nitrogen hydrolase"/>
    <property type="match status" value="1"/>
</dbReference>
<proteinExistence type="inferred from homology"/>
<dbReference type="InterPro" id="IPR003010">
    <property type="entry name" value="C-N_Hydrolase"/>
</dbReference>
<dbReference type="PANTHER" id="PTHR23088:SF27">
    <property type="entry name" value="DEAMINATED GLUTATHIONE AMIDASE"/>
    <property type="match status" value="1"/>
</dbReference>
<dbReference type="AlphaFoldDB" id="A0AAC9J2E8"/>
<dbReference type="KEGG" id="vhl:BME96_17610"/>
<dbReference type="PANTHER" id="PTHR23088">
    <property type="entry name" value="NITRILASE-RELATED"/>
    <property type="match status" value="1"/>
</dbReference>
<comment type="similarity">
    <text evidence="1">Belongs to the carbon-nitrogen hydrolase superfamily. NIT1/NIT2 family.</text>
</comment>
<dbReference type="CDD" id="cd07583">
    <property type="entry name" value="nitrilase_5"/>
    <property type="match status" value="1"/>
</dbReference>
<evidence type="ECO:0000259" key="2">
    <source>
        <dbReference type="PROSITE" id="PS50263"/>
    </source>
</evidence>
<feature type="domain" description="CN hydrolase" evidence="2">
    <location>
        <begin position="1"/>
        <end position="240"/>
    </location>
</feature>
<gene>
    <name evidence="3" type="ORF">BME96_17610</name>
</gene>
<evidence type="ECO:0000313" key="3">
    <source>
        <dbReference type="EMBL" id="APC50331.1"/>
    </source>
</evidence>
<dbReference type="GO" id="GO:0016787">
    <property type="term" value="F:hydrolase activity"/>
    <property type="evidence" value="ECO:0007669"/>
    <property type="project" value="UniProtKB-KW"/>
</dbReference>
<evidence type="ECO:0000313" key="4">
    <source>
        <dbReference type="Proteomes" id="UP000182945"/>
    </source>
</evidence>
<dbReference type="Proteomes" id="UP000182945">
    <property type="component" value="Chromosome"/>
</dbReference>
<dbReference type="GeneID" id="71516229"/>
<name>A0AAC9J2E8_VIRHA</name>
<keyword evidence="3" id="KW-0378">Hydrolase</keyword>
<sequence length="261" mass="29381">MKHAIYQMDIIPGDPPANKEKVADWLNSTMKEERPDTVVLPEMWTTGYTLPNLESVAEKNGEPITGFLQKMAYLHDVNIIGGSFANKKDDRFYNTSIIIDRNGEVVYRYDKIHLVPMLDEPAYLTGGKDKVKVFELDGVKAGIIICFDLRFPELTRSLALNGAKIVYVVAEWPTARKNHWKSLLIARAIENQIYIVACNRVGEYDGVDFAGNSMVIDPWGNCLKTGSDAEVETVVETLDISTVAKFRKDVPIFSCRVPDLY</sequence>